<protein>
    <submittedName>
        <fullName evidence="1">DUF1064 domain-containing protein</fullName>
    </submittedName>
</protein>
<dbReference type="EMBL" id="CP073653">
    <property type="protein sequence ID" value="QUN34434.1"/>
    <property type="molecule type" value="Genomic_DNA"/>
</dbReference>
<reference evidence="1" key="1">
    <citation type="submission" date="2021-04" db="EMBL/GenBank/DDBJ databases">
        <title>Complete genome sequence of the type strain Clostridium beijerinckii NRRL B-598.</title>
        <authorList>
            <person name="Sedlar K."/>
            <person name="Branska B."/>
            <person name="Bezdicek M."/>
            <person name="Nykrynova M."/>
            <person name="Lengerova M."/>
            <person name="Skutkova H."/>
            <person name="Patakova P."/>
        </authorList>
    </citation>
    <scope>NUCLEOTIDE SEQUENCE</scope>
    <source>
        <strain evidence="1">DSM 791</strain>
    </source>
</reference>
<dbReference type="AlphaFoldDB" id="A0AB74VDQ9"/>
<dbReference type="RefSeq" id="WP_077868618.1">
    <property type="nucleotide sequence ID" value="NZ_BKAK01000058.1"/>
</dbReference>
<proteinExistence type="predicted"/>
<dbReference type="InterPro" id="IPR009414">
    <property type="entry name" value="DUF1064"/>
</dbReference>
<evidence type="ECO:0000313" key="2">
    <source>
        <dbReference type="Proteomes" id="UP000679373"/>
    </source>
</evidence>
<sequence length="125" mass="15352">MKRIKKYIDDNGESWDSKSEFQFFCYLQENRDKLNIKKIDRQVKYILQEPFMLGSKKIQAITYKSDFTLEMNDKKIVIIDIKPPVKSIWDAKFNLKWKMMMNLHRDYIFKIYAWKNRDIGWIEIK</sequence>
<dbReference type="Pfam" id="PF06356">
    <property type="entry name" value="DUF1064"/>
    <property type="match status" value="1"/>
</dbReference>
<accession>A0AB74VDQ9</accession>
<gene>
    <name evidence="1" type="ORF">KEC93_21295</name>
</gene>
<name>A0AB74VDQ9_CLOBE</name>
<evidence type="ECO:0000313" key="1">
    <source>
        <dbReference type="EMBL" id="QUN34434.1"/>
    </source>
</evidence>
<keyword evidence="2" id="KW-1185">Reference proteome</keyword>
<dbReference type="Proteomes" id="UP000679373">
    <property type="component" value="Chromosome"/>
</dbReference>
<organism evidence="1 2">
    <name type="scientific">Clostridium beijerinckii</name>
    <name type="common">Clostridium MP</name>
    <dbReference type="NCBI Taxonomy" id="1520"/>
    <lineage>
        <taxon>Bacteria</taxon>
        <taxon>Bacillati</taxon>
        <taxon>Bacillota</taxon>
        <taxon>Clostridia</taxon>
        <taxon>Eubacteriales</taxon>
        <taxon>Clostridiaceae</taxon>
        <taxon>Clostridium</taxon>
    </lineage>
</organism>
<dbReference type="GeneID" id="66347116"/>